<comment type="function">
    <text evidence="5">In the vertebrate host, binds to highly sulfated heparan sulfate proteoglycans (HSPGs) on the surface of host hepatocytes and is required for sporozoite invasion of the host hepatocytes.</text>
</comment>
<gene>
    <name evidence="9" type="ORF">CTEN210_11004</name>
</gene>
<dbReference type="PANTHER" id="PTHR44826">
    <property type="entry name" value="SPORE COAT PROTEIN SP85"/>
    <property type="match status" value="1"/>
</dbReference>
<evidence type="ECO:0000256" key="5">
    <source>
        <dbReference type="ARBA" id="ARBA00033726"/>
    </source>
</evidence>
<comment type="function">
    <text evidence="6">Essential sporozoite protein. In the mosquito vector, required for sporozoite development in the oocyst, migration through the vector hemolymph and entry into the vector salivary glands. In the vertebrate host, required for sporozoite migration through the host dermis and infection of host hepatocytes. Binds to highly sulfated heparan sulfate proteoglycans (HSPGs) on the surface of host hepatocytes.</text>
</comment>
<sequence>MFAKSALLYFVFTFGFGYVRSQCYNSDTYRKYIEGDFRSCVWIRFEETRRLQYCTDPEVIQACPQTCGYCCDNDPNYTFRNKLNPDKLRGCEWITKKEERIERRRELYCTIGDGITFENDVNIRDACPLACDFCFDQVSAAPSISHAPSVSVLPTVSPTSTPSSHPSASPTSTPSATPTARPSSSPSSSPTSTPSATPTRTPTNTPTSTPSASPTISMNPTSKPTSTPSATPTSSPSANPTSSPSARPSSSPSASPTISMKPSLAPNYRCDIGSDDPDFAFQIDFNEYTVGCDWLTRSNPETRKEKYCPRFEIYYHCRFACESCQCLDNWNFRFELDNPELGKRNCQWLTKNSDRIETRRNNYCFEEDGSLSEVGSNCEISCGVCED</sequence>
<organism evidence="9 10">
    <name type="scientific">Chaetoceros tenuissimus</name>
    <dbReference type="NCBI Taxonomy" id="426638"/>
    <lineage>
        <taxon>Eukaryota</taxon>
        <taxon>Sar</taxon>
        <taxon>Stramenopiles</taxon>
        <taxon>Ochrophyta</taxon>
        <taxon>Bacillariophyta</taxon>
        <taxon>Coscinodiscophyceae</taxon>
        <taxon>Chaetocerotophycidae</taxon>
        <taxon>Chaetocerotales</taxon>
        <taxon>Chaetocerotaceae</taxon>
        <taxon>Chaetoceros</taxon>
    </lineage>
</organism>
<name>A0AAD3H936_9STRA</name>
<evidence type="ECO:0000256" key="4">
    <source>
        <dbReference type="ARBA" id="ARBA00022737"/>
    </source>
</evidence>
<dbReference type="EMBL" id="BLLK01000047">
    <property type="protein sequence ID" value="GFH54528.1"/>
    <property type="molecule type" value="Genomic_DNA"/>
</dbReference>
<comment type="caution">
    <text evidence="9">The sequence shown here is derived from an EMBL/GenBank/DDBJ whole genome shotgun (WGS) entry which is preliminary data.</text>
</comment>
<evidence type="ECO:0000313" key="9">
    <source>
        <dbReference type="EMBL" id="GFH54528.1"/>
    </source>
</evidence>
<feature type="region of interest" description="Disordered" evidence="7">
    <location>
        <begin position="153"/>
        <end position="262"/>
    </location>
</feature>
<accession>A0AAD3H936</accession>
<evidence type="ECO:0000256" key="1">
    <source>
        <dbReference type="ARBA" id="ARBA00006241"/>
    </source>
</evidence>
<evidence type="ECO:0000256" key="3">
    <source>
        <dbReference type="ARBA" id="ARBA00022522"/>
    </source>
</evidence>
<dbReference type="PRINTS" id="PR01217">
    <property type="entry name" value="PRICHEXTENSN"/>
</dbReference>
<dbReference type="PANTHER" id="PTHR44826:SF3">
    <property type="entry name" value="SPORE COAT PROTEIN SP85"/>
    <property type="match status" value="1"/>
</dbReference>
<dbReference type="AlphaFoldDB" id="A0AAD3H936"/>
<keyword evidence="10" id="KW-1185">Reference proteome</keyword>
<dbReference type="InterPro" id="IPR051860">
    <property type="entry name" value="Plasmodium_CSP_Invasion"/>
</dbReference>
<proteinExistence type="inferred from homology"/>
<evidence type="ECO:0000256" key="8">
    <source>
        <dbReference type="SAM" id="SignalP"/>
    </source>
</evidence>
<evidence type="ECO:0000256" key="2">
    <source>
        <dbReference type="ARBA" id="ARBA00021911"/>
    </source>
</evidence>
<feature type="chain" id="PRO_5041942372" description="Circumsporozoite protein" evidence="8">
    <location>
        <begin position="22"/>
        <end position="387"/>
    </location>
</feature>
<reference evidence="9 10" key="1">
    <citation type="journal article" date="2021" name="Sci. Rep.">
        <title>The genome of the diatom Chaetoceros tenuissimus carries an ancient integrated fragment of an extant virus.</title>
        <authorList>
            <person name="Hongo Y."/>
            <person name="Kimura K."/>
            <person name="Takaki Y."/>
            <person name="Yoshida Y."/>
            <person name="Baba S."/>
            <person name="Kobayashi G."/>
            <person name="Nagasaki K."/>
            <person name="Hano T."/>
            <person name="Tomaru Y."/>
        </authorList>
    </citation>
    <scope>NUCLEOTIDE SEQUENCE [LARGE SCALE GENOMIC DNA]</scope>
    <source>
        <strain evidence="9 10">NIES-3715</strain>
    </source>
</reference>
<keyword evidence="8" id="KW-0732">Signal</keyword>
<dbReference type="Proteomes" id="UP001054902">
    <property type="component" value="Unassembled WGS sequence"/>
</dbReference>
<comment type="similarity">
    <text evidence="1">Belongs to the plasmodium circumsporozoite protein family.</text>
</comment>
<protein>
    <recommendedName>
        <fullName evidence="2">Circumsporozoite protein</fullName>
    </recommendedName>
</protein>
<evidence type="ECO:0000256" key="6">
    <source>
        <dbReference type="ARBA" id="ARBA00045806"/>
    </source>
</evidence>
<feature type="signal peptide" evidence="8">
    <location>
        <begin position="1"/>
        <end position="21"/>
    </location>
</feature>
<keyword evidence="4" id="KW-0677">Repeat</keyword>
<evidence type="ECO:0000256" key="7">
    <source>
        <dbReference type="SAM" id="MobiDB-lite"/>
    </source>
</evidence>
<keyword evidence="3" id="KW-0748">Sporozoite</keyword>
<feature type="compositionally biased region" description="Low complexity" evidence="7">
    <location>
        <begin position="153"/>
        <end position="259"/>
    </location>
</feature>
<evidence type="ECO:0000313" key="10">
    <source>
        <dbReference type="Proteomes" id="UP001054902"/>
    </source>
</evidence>